<proteinExistence type="predicted"/>
<reference evidence="1 2" key="1">
    <citation type="submission" date="2020-04" db="EMBL/GenBank/DDBJ databases">
        <authorList>
            <person name="Graf S J."/>
        </authorList>
    </citation>
    <scope>NUCLEOTIDE SEQUENCE [LARGE SCALE GENOMIC DNA]</scope>
    <source>
        <strain evidence="1">1</strain>
    </source>
</reference>
<gene>
    <name evidence="1" type="ORF">ESZ_00205</name>
</gene>
<dbReference type="Proteomes" id="UP000509549">
    <property type="component" value="Chromosome"/>
</dbReference>
<dbReference type="SUPFAM" id="SSF53067">
    <property type="entry name" value="Actin-like ATPase domain"/>
    <property type="match status" value="1"/>
</dbReference>
<dbReference type="Gene3D" id="3.30.420.40">
    <property type="match status" value="1"/>
</dbReference>
<accession>A0A6J5JWU1</accession>
<name>A0A6J5JWU1_9GAMM</name>
<keyword evidence="2" id="KW-1185">Reference proteome</keyword>
<dbReference type="AlphaFoldDB" id="A0A6J5JWU1"/>
<evidence type="ECO:0000313" key="1">
    <source>
        <dbReference type="EMBL" id="CAB3976405.1"/>
    </source>
</evidence>
<dbReference type="KEGG" id="acil:ESZ_00205"/>
<dbReference type="InterPro" id="IPR043129">
    <property type="entry name" value="ATPase_NBD"/>
</dbReference>
<protein>
    <submittedName>
        <fullName evidence="1">Uncharacterized protein</fullName>
    </submittedName>
</protein>
<dbReference type="EMBL" id="LR794158">
    <property type="protein sequence ID" value="CAB3976405.1"/>
    <property type="molecule type" value="Genomic_DNA"/>
</dbReference>
<sequence>MKINSLCIELALDFCSITLKNYNKLYYKEYINVSQNTKTIIQAIDLILLESNMRYKDIDFIVFGDYPNNLMNSKAISIIIKSLFFTWKIPIMKINSLLTLSLEIFSLYENNSILIFIETNENTLLYCKCIFEKKKLLNFNIKELISIKEFEEKNLNNFILIINCDKKIVDFLKSNYRFMKIEENILPKSLYTNLIIEELILKKKELNHNNIKLSYLIKNSFIKYKY</sequence>
<evidence type="ECO:0000313" key="2">
    <source>
        <dbReference type="Proteomes" id="UP000509549"/>
    </source>
</evidence>
<dbReference type="RefSeq" id="WP_176604934.1">
    <property type="nucleotide sequence ID" value="NZ_LR794158.1"/>
</dbReference>
<organism evidence="1 2">
    <name type="scientific">Candidatus Azoamicus ciliaticola</name>
    <dbReference type="NCBI Taxonomy" id="2652803"/>
    <lineage>
        <taxon>Bacteria</taxon>
        <taxon>Pseudomonadati</taxon>
        <taxon>Pseudomonadota</taxon>
        <taxon>Gammaproteobacteria</taxon>
        <taxon>Candidatus Azoamicaceae</taxon>
        <taxon>Candidatus Azoamicus</taxon>
    </lineage>
</organism>